<dbReference type="OrthoDB" id="5786478at2"/>
<dbReference type="PATRIC" id="fig|1384054.3.peg.2085"/>
<evidence type="ECO:0000313" key="1">
    <source>
        <dbReference type="EMBL" id="KFN45517.1"/>
    </source>
</evidence>
<dbReference type="AlphaFoldDB" id="A0A091B1V0"/>
<dbReference type="Gene3D" id="3.40.50.720">
    <property type="entry name" value="NAD(P)-binding Rossmann-like Domain"/>
    <property type="match status" value="1"/>
</dbReference>
<dbReference type="PRINTS" id="PR00081">
    <property type="entry name" value="GDHRDH"/>
</dbReference>
<dbReference type="InterPro" id="IPR036291">
    <property type="entry name" value="NAD(P)-bd_dom_sf"/>
</dbReference>
<protein>
    <recommendedName>
        <fullName evidence="3">Short-chain dehydrogenase</fullName>
    </recommendedName>
</protein>
<dbReference type="Pfam" id="PF00106">
    <property type="entry name" value="adh_short"/>
    <property type="match status" value="1"/>
</dbReference>
<name>A0A091B1V0_9GAMM</name>
<proteinExistence type="predicted"/>
<dbReference type="STRING" id="1384054.N790_09880"/>
<sequence length="237" mass="25234">MGVNESRNIVVTGANRGLGLEFTRQLLARGHRVVAGCRQPGHADALTQLAAAHPGHLHVAPLDVADERSREAFVHEVAAMHPALDLLINNAGTLPRGERFGALKADVLEHALRVNAVAPLLLAQALAPQLAKGRRPRVFNLSSRLGAMALTETFQTPSYAISKAALNMATVLMARALNPLGIGVLAASPGWVRTEMGGERAPVTAHESVQDMLDMLERRAGLPAGEFVDRDGSPLPW</sequence>
<dbReference type="InterPro" id="IPR052184">
    <property type="entry name" value="SDR_enzymes"/>
</dbReference>
<reference evidence="1 2" key="1">
    <citation type="submission" date="2013-09" db="EMBL/GenBank/DDBJ databases">
        <title>Genome sequencing of Arenimonas malthae.</title>
        <authorList>
            <person name="Chen F."/>
            <person name="Wang G."/>
        </authorList>
    </citation>
    <scope>NUCLEOTIDE SEQUENCE [LARGE SCALE GENOMIC DNA]</scope>
    <source>
        <strain evidence="1 2">CC-JY-1</strain>
    </source>
</reference>
<gene>
    <name evidence="1" type="ORF">N790_09880</name>
</gene>
<dbReference type="eggNOG" id="COG1028">
    <property type="taxonomic scope" value="Bacteria"/>
</dbReference>
<dbReference type="Proteomes" id="UP000029392">
    <property type="component" value="Unassembled WGS sequence"/>
</dbReference>
<organism evidence="1 2">
    <name type="scientific">Arenimonas malthae CC-JY-1</name>
    <dbReference type="NCBI Taxonomy" id="1384054"/>
    <lineage>
        <taxon>Bacteria</taxon>
        <taxon>Pseudomonadati</taxon>
        <taxon>Pseudomonadota</taxon>
        <taxon>Gammaproteobacteria</taxon>
        <taxon>Lysobacterales</taxon>
        <taxon>Lysobacteraceae</taxon>
        <taxon>Arenimonas</taxon>
    </lineage>
</organism>
<dbReference type="SUPFAM" id="SSF51735">
    <property type="entry name" value="NAD(P)-binding Rossmann-fold domains"/>
    <property type="match status" value="1"/>
</dbReference>
<evidence type="ECO:0000313" key="2">
    <source>
        <dbReference type="Proteomes" id="UP000029392"/>
    </source>
</evidence>
<dbReference type="PANTHER" id="PTHR45458:SF1">
    <property type="entry name" value="SHORT CHAIN DEHYDROGENASE"/>
    <property type="match status" value="1"/>
</dbReference>
<dbReference type="EMBL" id="AVCH01000181">
    <property type="protein sequence ID" value="KFN45517.1"/>
    <property type="molecule type" value="Genomic_DNA"/>
</dbReference>
<accession>A0A091B1V0</accession>
<dbReference type="GO" id="GO:0016616">
    <property type="term" value="F:oxidoreductase activity, acting on the CH-OH group of donors, NAD or NADP as acceptor"/>
    <property type="evidence" value="ECO:0007669"/>
    <property type="project" value="TreeGrafter"/>
</dbReference>
<evidence type="ECO:0008006" key="3">
    <source>
        <dbReference type="Google" id="ProtNLM"/>
    </source>
</evidence>
<keyword evidence="2" id="KW-1185">Reference proteome</keyword>
<dbReference type="PANTHER" id="PTHR45458">
    <property type="entry name" value="SHORT-CHAIN DEHYDROGENASE/REDUCTASE SDR"/>
    <property type="match status" value="1"/>
</dbReference>
<comment type="caution">
    <text evidence="1">The sequence shown here is derived from an EMBL/GenBank/DDBJ whole genome shotgun (WGS) entry which is preliminary data.</text>
</comment>
<dbReference type="InterPro" id="IPR002347">
    <property type="entry name" value="SDR_fam"/>
</dbReference>